<dbReference type="AlphaFoldDB" id="V4AD38"/>
<keyword evidence="3" id="KW-0813">Transport</keyword>
<evidence type="ECO:0000256" key="7">
    <source>
        <dbReference type="ARBA" id="ARBA00022840"/>
    </source>
</evidence>
<name>V4AD38_LOTGI</name>
<keyword evidence="7" id="KW-0067">ATP-binding</keyword>
<dbReference type="PROSITE" id="PS00211">
    <property type="entry name" value="ABC_TRANSPORTER_1"/>
    <property type="match status" value="2"/>
</dbReference>
<feature type="transmembrane region" description="Helical" evidence="12">
    <location>
        <begin position="80"/>
        <end position="98"/>
    </location>
</feature>
<dbReference type="OrthoDB" id="6500128at2759"/>
<evidence type="ECO:0000256" key="11">
    <source>
        <dbReference type="ARBA" id="ARBA00023180"/>
    </source>
</evidence>
<comment type="similarity">
    <text evidence="2">Belongs to the ABC transporter superfamily. ABCB family. Multidrug resistance exporter (TC 3.A.1.201) subfamily.</text>
</comment>
<dbReference type="InterPro" id="IPR017871">
    <property type="entry name" value="ABC_transporter-like_CS"/>
</dbReference>
<evidence type="ECO:0008006" key="17">
    <source>
        <dbReference type="Google" id="ProtNLM"/>
    </source>
</evidence>
<dbReference type="PANTHER" id="PTHR43394">
    <property type="entry name" value="ATP-DEPENDENT PERMEASE MDL1, MITOCHONDRIAL"/>
    <property type="match status" value="1"/>
</dbReference>
<feature type="transmembrane region" description="Helical" evidence="12">
    <location>
        <begin position="558"/>
        <end position="581"/>
    </location>
</feature>
<feature type="domain" description="ABC transporter" evidence="13">
    <location>
        <begin position="289"/>
        <end position="525"/>
    </location>
</feature>
<feature type="domain" description="ABC transporter" evidence="13">
    <location>
        <begin position="883"/>
        <end position="1120"/>
    </location>
</feature>
<dbReference type="FunFam" id="1.20.1560.10:FF:000018">
    <property type="entry name" value="ATP-binding cassette subfamily B member 11"/>
    <property type="match status" value="1"/>
</dbReference>
<evidence type="ECO:0000256" key="1">
    <source>
        <dbReference type="ARBA" id="ARBA00004141"/>
    </source>
</evidence>
<evidence type="ECO:0000313" key="15">
    <source>
        <dbReference type="EMBL" id="ESO91246.1"/>
    </source>
</evidence>
<keyword evidence="10 12" id="KW-0472">Membrane</keyword>
<evidence type="ECO:0000256" key="8">
    <source>
        <dbReference type="ARBA" id="ARBA00022967"/>
    </source>
</evidence>
<dbReference type="GO" id="GO:0005743">
    <property type="term" value="C:mitochondrial inner membrane"/>
    <property type="evidence" value="ECO:0007669"/>
    <property type="project" value="TreeGrafter"/>
</dbReference>
<dbReference type="Gene3D" id="3.40.50.300">
    <property type="entry name" value="P-loop containing nucleotide triphosphate hydrolases"/>
    <property type="match status" value="2"/>
</dbReference>
<feature type="transmembrane region" description="Helical" evidence="12">
    <location>
        <begin position="183"/>
        <end position="206"/>
    </location>
</feature>
<feature type="transmembrane region" description="Helical" evidence="12">
    <location>
        <begin position="104"/>
        <end position="127"/>
    </location>
</feature>
<evidence type="ECO:0000256" key="10">
    <source>
        <dbReference type="ARBA" id="ARBA00023136"/>
    </source>
</evidence>
<protein>
    <recommendedName>
        <fullName evidence="17">Bile salt export pump</fullName>
    </recommendedName>
</protein>
<dbReference type="CDD" id="cd18577">
    <property type="entry name" value="ABC_6TM_Pgp_ABCB1_D1_like"/>
    <property type="match status" value="1"/>
</dbReference>
<evidence type="ECO:0000256" key="5">
    <source>
        <dbReference type="ARBA" id="ARBA00022737"/>
    </source>
</evidence>
<feature type="transmembrane region" description="Helical" evidence="12">
    <location>
        <begin position="783"/>
        <end position="802"/>
    </location>
</feature>
<dbReference type="EMBL" id="KB202283">
    <property type="protein sequence ID" value="ESO91246.1"/>
    <property type="molecule type" value="Genomic_DNA"/>
</dbReference>
<feature type="transmembrane region" description="Helical" evidence="12">
    <location>
        <begin position="6"/>
        <end position="29"/>
    </location>
</feature>
<evidence type="ECO:0000256" key="4">
    <source>
        <dbReference type="ARBA" id="ARBA00022692"/>
    </source>
</evidence>
<evidence type="ECO:0000256" key="6">
    <source>
        <dbReference type="ARBA" id="ARBA00022741"/>
    </source>
</evidence>
<dbReference type="OMA" id="KFNRNEW"/>
<dbReference type="PROSITE" id="PS50929">
    <property type="entry name" value="ABC_TM1F"/>
    <property type="match status" value="2"/>
</dbReference>
<feature type="transmembrane region" description="Helical" evidence="12">
    <location>
        <begin position="601"/>
        <end position="620"/>
    </location>
</feature>
<evidence type="ECO:0000313" key="16">
    <source>
        <dbReference type="Proteomes" id="UP000030746"/>
    </source>
</evidence>
<evidence type="ECO:0000259" key="14">
    <source>
        <dbReference type="PROSITE" id="PS50929"/>
    </source>
</evidence>
<dbReference type="CDD" id="cd18578">
    <property type="entry name" value="ABC_6TM_Pgp_ABCB1_D2_like"/>
    <property type="match status" value="1"/>
</dbReference>
<evidence type="ECO:0000259" key="13">
    <source>
        <dbReference type="PROSITE" id="PS50893"/>
    </source>
</evidence>
<dbReference type="GeneID" id="20236065"/>
<proteinExistence type="inferred from homology"/>
<dbReference type="GO" id="GO:0015421">
    <property type="term" value="F:ABC-type oligopeptide transporter activity"/>
    <property type="evidence" value="ECO:0007669"/>
    <property type="project" value="TreeGrafter"/>
</dbReference>
<feature type="domain" description="ABC transmembrane type-1" evidence="14">
    <location>
        <begin position="1"/>
        <end position="254"/>
    </location>
</feature>
<dbReference type="InterPro" id="IPR039421">
    <property type="entry name" value="Type_1_exporter"/>
</dbReference>
<keyword evidence="6" id="KW-0547">Nucleotide-binding</keyword>
<dbReference type="PANTHER" id="PTHR43394:SF27">
    <property type="entry name" value="ATP-DEPENDENT TRANSLOCASE ABCB1-LIKE"/>
    <property type="match status" value="1"/>
</dbReference>
<dbReference type="GO" id="GO:0005524">
    <property type="term" value="F:ATP binding"/>
    <property type="evidence" value="ECO:0007669"/>
    <property type="project" value="UniProtKB-KW"/>
</dbReference>
<dbReference type="InterPro" id="IPR011527">
    <property type="entry name" value="ABC1_TM_dom"/>
</dbReference>
<organism evidence="15 16">
    <name type="scientific">Lottia gigantea</name>
    <name type="common">Giant owl limpet</name>
    <dbReference type="NCBI Taxonomy" id="225164"/>
    <lineage>
        <taxon>Eukaryota</taxon>
        <taxon>Metazoa</taxon>
        <taxon>Spiralia</taxon>
        <taxon>Lophotrochozoa</taxon>
        <taxon>Mollusca</taxon>
        <taxon>Gastropoda</taxon>
        <taxon>Patellogastropoda</taxon>
        <taxon>Lottioidea</taxon>
        <taxon>Lottiidae</taxon>
        <taxon>Lottia</taxon>
    </lineage>
</organism>
<feature type="domain" description="ABC transmembrane type-1" evidence="14">
    <location>
        <begin position="562"/>
        <end position="848"/>
    </location>
</feature>
<dbReference type="InterPro" id="IPR027417">
    <property type="entry name" value="P-loop_NTPase"/>
</dbReference>
<dbReference type="RefSeq" id="XP_009057947.1">
    <property type="nucleotide sequence ID" value="XM_009059699.1"/>
</dbReference>
<keyword evidence="16" id="KW-1185">Reference proteome</keyword>
<evidence type="ECO:0000256" key="9">
    <source>
        <dbReference type="ARBA" id="ARBA00022989"/>
    </source>
</evidence>
<dbReference type="GO" id="GO:0016887">
    <property type="term" value="F:ATP hydrolysis activity"/>
    <property type="evidence" value="ECO:0007669"/>
    <property type="project" value="InterPro"/>
</dbReference>
<evidence type="ECO:0000256" key="2">
    <source>
        <dbReference type="ARBA" id="ARBA00007577"/>
    </source>
</evidence>
<dbReference type="Gene3D" id="1.20.1560.10">
    <property type="entry name" value="ABC transporter type 1, transmembrane domain"/>
    <property type="match status" value="1"/>
</dbReference>
<dbReference type="FunFam" id="1.20.1560.10:FF:000121">
    <property type="entry name" value="ABC transporter B family member 9"/>
    <property type="match status" value="1"/>
</dbReference>
<keyword evidence="4 12" id="KW-0812">Transmembrane</keyword>
<dbReference type="Proteomes" id="UP000030746">
    <property type="component" value="Unassembled WGS sequence"/>
</dbReference>
<dbReference type="HOGENOM" id="CLU_000604_17_2_1"/>
<dbReference type="SUPFAM" id="SSF90123">
    <property type="entry name" value="ABC transporter transmembrane region"/>
    <property type="match status" value="2"/>
</dbReference>
<accession>V4AD38</accession>
<evidence type="ECO:0000256" key="3">
    <source>
        <dbReference type="ARBA" id="ARBA00022448"/>
    </source>
</evidence>
<reference evidence="15 16" key="1">
    <citation type="journal article" date="2013" name="Nature">
        <title>Insights into bilaterian evolution from three spiralian genomes.</title>
        <authorList>
            <person name="Simakov O."/>
            <person name="Marletaz F."/>
            <person name="Cho S.J."/>
            <person name="Edsinger-Gonzales E."/>
            <person name="Havlak P."/>
            <person name="Hellsten U."/>
            <person name="Kuo D.H."/>
            <person name="Larsson T."/>
            <person name="Lv J."/>
            <person name="Arendt D."/>
            <person name="Savage R."/>
            <person name="Osoegawa K."/>
            <person name="de Jong P."/>
            <person name="Grimwood J."/>
            <person name="Chapman J.A."/>
            <person name="Shapiro H."/>
            <person name="Aerts A."/>
            <person name="Otillar R.P."/>
            <person name="Terry A.Y."/>
            <person name="Boore J.L."/>
            <person name="Grigoriev I.V."/>
            <person name="Lindberg D.R."/>
            <person name="Seaver E.C."/>
            <person name="Weisblat D.A."/>
            <person name="Putnam N.H."/>
            <person name="Rokhsar D.S."/>
        </authorList>
    </citation>
    <scope>NUCLEOTIDE SEQUENCE [LARGE SCALE GENOMIC DNA]</scope>
</reference>
<dbReference type="Pfam" id="PF00005">
    <property type="entry name" value="ABC_tran"/>
    <property type="match status" value="2"/>
</dbReference>
<comment type="subcellular location">
    <subcellularLocation>
        <location evidence="1">Membrane</location>
        <topology evidence="1">Multi-pass membrane protein</topology>
    </subcellularLocation>
</comment>
<evidence type="ECO:0000256" key="12">
    <source>
        <dbReference type="SAM" id="Phobius"/>
    </source>
</evidence>
<dbReference type="KEGG" id="lgi:LOTGIDRAFT_153678"/>
<sequence>MTTYAIYYCIIGASMFVLSTIQVAFWTMACERQTNKIRKAFFQSILRQDQGWFDQHQSGELTTRLSDDLERIREGIGDKFSLCIQFVAQFISGFAIGFTKSWKLTLVMMSLTPLLAVCAAFVGKLVASYSKKEQTSYAQAGSVAEEVLSCIRTVTSFNGQKKEINRYATSLEESKRLGIKKSVVVGLGVGLTFVATFGAYALAFWYGSTLVNDFQISNGEDGIDPGTVMTVFFCVMVASMALGSASPHASAVATAKGAAAVVLDVINRVPPIDSTSELGTKPDRVNGKIDFVGVDFSYPTRSNVKVLKNFNISIEPGQTVALVGASGCGKSTTVNMIQRFYDPTVGSVYLDGHNLKDINIKWLRQNIGVVSQEPILFGRSIAENIQLGEMSVTYNQIVQAAKDANVHDFINGLPQGYETLVGERGAQLSGGQKQRVAIARALVRNPRILLLDEATSALDSTSEKVVQDALEKARKGRTTVVVAHRLSTIQNADLIYVLENGILVEQGRHEELMARQGVYHQLVTLQTIGDMKDNEDDDEEPTLKPSFSKILKSNAPEWPFIVMGCIVSSLNGALMPLFAFFLSEIIKTFGYTGQKLLDEGIFWSLMFLGLGVCSFMFNLIQNVSFGSSGEKLTARLRLQCFRSLVRQEISYFDDPKHSTGALTTRLATDASMVKNATGIRIGIMLQSAVSLIAGITIGFVYGWKLALVICAAVPIMALAGALHMKTLSGGQKKDAELLEEAGKTSSEAVENARTVQSLTREKHFYDRYAQMLLKPFQANMKHAVVYAIAYGFSQGVIFLLYAGAFRFGAYLVAINDMEPDKVFRVFFAIAFTGLAVGQATSFLPDYSKAKLSSAYIFRILATFPGIDIFSARGQRPVSLKGEIELRNVEFTYPLRPDVKVLQGLSLKVEAGQTAALVGVSGCGKSTVISLIQRYYDPLHGEITIDGIPVNTMHLLTLRSFISVVSQEPILFDCSIKDNICYGLEEDIPMDRVIQASRTANAHDFINSLPLGYDTMVGEKGAQLSGGQKQRVAIARALVRNPRILLLDEATSALDTESEKVVQTALDNAQEGRTCIVIAHRLSTIQNADIIYVIDNGIVSEQGTHQQLLENNGAYAKLVRGQKFK</sequence>
<dbReference type="PROSITE" id="PS50893">
    <property type="entry name" value="ABC_TRANSPORTER_2"/>
    <property type="match status" value="2"/>
</dbReference>
<keyword evidence="8" id="KW-1278">Translocase</keyword>
<keyword evidence="11" id="KW-0325">Glycoprotein</keyword>
<dbReference type="GO" id="GO:0090374">
    <property type="term" value="P:oligopeptide export from mitochondrion"/>
    <property type="evidence" value="ECO:0007669"/>
    <property type="project" value="TreeGrafter"/>
</dbReference>
<keyword evidence="9 12" id="KW-1133">Transmembrane helix</keyword>
<dbReference type="InterPro" id="IPR036640">
    <property type="entry name" value="ABC1_TM_sf"/>
</dbReference>
<feature type="transmembrane region" description="Helical" evidence="12">
    <location>
        <begin position="705"/>
        <end position="724"/>
    </location>
</feature>
<dbReference type="SUPFAM" id="SSF52540">
    <property type="entry name" value="P-loop containing nucleoside triphosphate hydrolases"/>
    <property type="match status" value="2"/>
</dbReference>
<dbReference type="InterPro" id="IPR003439">
    <property type="entry name" value="ABC_transporter-like_ATP-bd"/>
</dbReference>
<keyword evidence="5" id="KW-0677">Repeat</keyword>
<dbReference type="CDD" id="cd03249">
    <property type="entry name" value="ABC_MTABC3_MDL1_MDL2"/>
    <property type="match status" value="2"/>
</dbReference>
<feature type="transmembrane region" description="Helical" evidence="12">
    <location>
        <begin position="226"/>
        <end position="246"/>
    </location>
</feature>
<feature type="transmembrane region" description="Helical" evidence="12">
    <location>
        <begin position="681"/>
        <end position="699"/>
    </location>
</feature>
<gene>
    <name evidence="15" type="ORF">LOTGIDRAFT_153678</name>
</gene>
<dbReference type="FunFam" id="3.40.50.300:FF:000479">
    <property type="entry name" value="Multidrug resistance protein 1A"/>
    <property type="match status" value="2"/>
</dbReference>
<dbReference type="SMART" id="SM00382">
    <property type="entry name" value="AAA"/>
    <property type="match status" value="2"/>
</dbReference>
<dbReference type="CTD" id="20236065"/>
<feature type="transmembrane region" description="Helical" evidence="12">
    <location>
        <begin position="822"/>
        <end position="843"/>
    </location>
</feature>
<dbReference type="InterPro" id="IPR003593">
    <property type="entry name" value="AAA+_ATPase"/>
</dbReference>
<dbReference type="Pfam" id="PF00664">
    <property type="entry name" value="ABC_membrane"/>
    <property type="match status" value="2"/>
</dbReference>